<sequence>MYRVSPTKAREEFYDLLKFVNHHSEPVVIRSNNNEDNAVIMSLKEWESIKETLYLHATGTIDIINEREKDQSPYIDVDDIDWDKL</sequence>
<evidence type="ECO:0000256" key="2">
    <source>
        <dbReference type="RuleBase" id="RU362080"/>
    </source>
</evidence>
<name>A0A2N6QLZ7_9STAP</name>
<dbReference type="NCBIfam" id="TIGR01552">
    <property type="entry name" value="phd_fam"/>
    <property type="match status" value="1"/>
</dbReference>
<protein>
    <recommendedName>
        <fullName evidence="2">Antitoxin</fullName>
    </recommendedName>
</protein>
<evidence type="ECO:0000313" key="3">
    <source>
        <dbReference type="EMBL" id="PMC20661.1"/>
    </source>
</evidence>
<evidence type="ECO:0000256" key="1">
    <source>
        <dbReference type="ARBA" id="ARBA00009981"/>
    </source>
</evidence>
<dbReference type="Pfam" id="PF02604">
    <property type="entry name" value="PhdYeFM_antitox"/>
    <property type="match status" value="1"/>
</dbReference>
<reference evidence="3 4" key="1">
    <citation type="submission" date="2017-09" db="EMBL/GenBank/DDBJ databases">
        <title>Bacterial strain isolated from the female urinary microbiota.</title>
        <authorList>
            <person name="Thomas-White K."/>
            <person name="Kumar N."/>
            <person name="Forster S."/>
            <person name="Putonti C."/>
            <person name="Lawley T."/>
            <person name="Wolfe A.J."/>
        </authorList>
    </citation>
    <scope>NUCLEOTIDE SEQUENCE [LARGE SCALE GENOMIC DNA]</scope>
    <source>
        <strain evidence="3 4">UMB0834</strain>
    </source>
</reference>
<evidence type="ECO:0000313" key="4">
    <source>
        <dbReference type="Proteomes" id="UP000235748"/>
    </source>
</evidence>
<organism evidence="3 4">
    <name type="scientific">Staphylococcus pettenkoferi</name>
    <dbReference type="NCBI Taxonomy" id="170573"/>
    <lineage>
        <taxon>Bacteria</taxon>
        <taxon>Bacillati</taxon>
        <taxon>Bacillota</taxon>
        <taxon>Bacilli</taxon>
        <taxon>Bacillales</taxon>
        <taxon>Staphylococcaceae</taxon>
        <taxon>Staphylococcus</taxon>
    </lineage>
</organism>
<comment type="function">
    <text evidence="2">Antitoxin component of a type II toxin-antitoxin (TA) system.</text>
</comment>
<comment type="caution">
    <text evidence="3">The sequence shown here is derived from an EMBL/GenBank/DDBJ whole genome shotgun (WGS) entry which is preliminary data.</text>
</comment>
<dbReference type="SUPFAM" id="SSF143120">
    <property type="entry name" value="YefM-like"/>
    <property type="match status" value="1"/>
</dbReference>
<accession>A0A2N6QLZ7</accession>
<proteinExistence type="inferred from homology"/>
<dbReference type="AlphaFoldDB" id="A0A2N6QLZ7"/>
<dbReference type="InterPro" id="IPR006442">
    <property type="entry name" value="Antitoxin_Phd/YefM"/>
</dbReference>
<comment type="similarity">
    <text evidence="1 2">Belongs to the phD/YefM antitoxin family.</text>
</comment>
<dbReference type="Proteomes" id="UP000235748">
    <property type="component" value="Unassembled WGS sequence"/>
</dbReference>
<gene>
    <name evidence="3" type="ORF">CJ235_03000</name>
</gene>
<dbReference type="EMBL" id="PNGG01000001">
    <property type="protein sequence ID" value="PMC20661.1"/>
    <property type="molecule type" value="Genomic_DNA"/>
</dbReference>
<dbReference type="RefSeq" id="WP_070503268.1">
    <property type="nucleotide sequence ID" value="NZ_JALCYA010000002.1"/>
</dbReference>
<dbReference type="Gene3D" id="3.40.1620.10">
    <property type="entry name" value="YefM-like domain"/>
    <property type="match status" value="1"/>
</dbReference>
<dbReference type="InterPro" id="IPR036165">
    <property type="entry name" value="YefM-like_sf"/>
</dbReference>